<evidence type="ECO:0000313" key="1">
    <source>
        <dbReference type="EMBL" id="PTB81212.1"/>
    </source>
</evidence>
<accession>A0A2T4CI62</accession>
<sequence length="160" mass="18166">MALAGPRCEIYRCPALGSYHGLDGELWRGKRLACKSASAGQSKSSLLLPSFSLVASCREHTARCRLTPRIPRNRSKIRSSLTLPWPTRDTRMRFSREYDPADQPWCTSRQLLIGLLHVVPCISGAIDNKDSLFSDMQHRTTSALPLRESLQLMWPRDWAR</sequence>
<keyword evidence="2" id="KW-1185">Reference proteome</keyword>
<dbReference type="Proteomes" id="UP000240760">
    <property type="component" value="Unassembled WGS sequence"/>
</dbReference>
<dbReference type="EMBL" id="KZ679126">
    <property type="protein sequence ID" value="PTB81212.1"/>
    <property type="molecule type" value="Genomic_DNA"/>
</dbReference>
<protein>
    <submittedName>
        <fullName evidence="1">Uncharacterized protein</fullName>
    </submittedName>
</protein>
<evidence type="ECO:0000313" key="2">
    <source>
        <dbReference type="Proteomes" id="UP000240760"/>
    </source>
</evidence>
<name>A0A2T4CI62_TRILO</name>
<reference evidence="1 2" key="1">
    <citation type="submission" date="2016-07" db="EMBL/GenBank/DDBJ databases">
        <title>Multiple horizontal gene transfer events from other fungi enriched the ability of initially mycotrophic Trichoderma (Ascomycota) to feed on dead plant biomass.</title>
        <authorList>
            <consortium name="DOE Joint Genome Institute"/>
            <person name="Aerts A."/>
            <person name="Atanasova L."/>
            <person name="Chenthamara K."/>
            <person name="Zhang J."/>
            <person name="Grujic M."/>
            <person name="Henrissat B."/>
            <person name="Kuo A."/>
            <person name="Salamov A."/>
            <person name="Lipzen A."/>
            <person name="Labutti K."/>
            <person name="Barry K."/>
            <person name="Miao Y."/>
            <person name="Rahimi M.J."/>
            <person name="Shen Q."/>
            <person name="Grigoriev I.V."/>
            <person name="Kubicek C.P."/>
            <person name="Druzhinina I.S."/>
        </authorList>
    </citation>
    <scope>NUCLEOTIDE SEQUENCE [LARGE SCALE GENOMIC DNA]</scope>
    <source>
        <strain evidence="1 2">ATCC 18648</strain>
    </source>
</reference>
<organism evidence="1 2">
    <name type="scientific">Trichoderma longibrachiatum ATCC 18648</name>
    <dbReference type="NCBI Taxonomy" id="983965"/>
    <lineage>
        <taxon>Eukaryota</taxon>
        <taxon>Fungi</taxon>
        <taxon>Dikarya</taxon>
        <taxon>Ascomycota</taxon>
        <taxon>Pezizomycotina</taxon>
        <taxon>Sordariomycetes</taxon>
        <taxon>Hypocreomycetidae</taxon>
        <taxon>Hypocreales</taxon>
        <taxon>Hypocreaceae</taxon>
        <taxon>Trichoderma</taxon>
    </lineage>
</organism>
<proteinExistence type="predicted"/>
<dbReference type="AlphaFoldDB" id="A0A2T4CI62"/>
<gene>
    <name evidence="1" type="ORF">M440DRAFT_1010209</name>
</gene>